<reference evidence="2" key="1">
    <citation type="submission" date="2018-05" db="EMBL/GenBank/DDBJ databases">
        <title>Draft genome of Mucuna pruriens seed.</title>
        <authorList>
            <person name="Nnadi N.E."/>
            <person name="Vos R."/>
            <person name="Hasami M.H."/>
            <person name="Devisetty U.K."/>
            <person name="Aguiy J.C."/>
        </authorList>
    </citation>
    <scope>NUCLEOTIDE SEQUENCE [LARGE SCALE GENOMIC DNA]</scope>
    <source>
        <strain evidence="2">JCA_2017</strain>
    </source>
</reference>
<protein>
    <submittedName>
        <fullName evidence="2">Uncharacterized protein</fullName>
    </submittedName>
</protein>
<gene>
    <name evidence="2" type="ORF">CR513_36575</name>
</gene>
<feature type="compositionally biased region" description="Polar residues" evidence="1">
    <location>
        <begin position="60"/>
        <end position="89"/>
    </location>
</feature>
<keyword evidence="3" id="KW-1185">Reference proteome</keyword>
<dbReference type="AlphaFoldDB" id="A0A371FWA9"/>
<feature type="region of interest" description="Disordered" evidence="1">
    <location>
        <begin position="53"/>
        <end position="89"/>
    </location>
</feature>
<organism evidence="2 3">
    <name type="scientific">Mucuna pruriens</name>
    <name type="common">Velvet bean</name>
    <name type="synonym">Dolichos pruriens</name>
    <dbReference type="NCBI Taxonomy" id="157652"/>
    <lineage>
        <taxon>Eukaryota</taxon>
        <taxon>Viridiplantae</taxon>
        <taxon>Streptophyta</taxon>
        <taxon>Embryophyta</taxon>
        <taxon>Tracheophyta</taxon>
        <taxon>Spermatophyta</taxon>
        <taxon>Magnoliopsida</taxon>
        <taxon>eudicotyledons</taxon>
        <taxon>Gunneridae</taxon>
        <taxon>Pentapetalae</taxon>
        <taxon>rosids</taxon>
        <taxon>fabids</taxon>
        <taxon>Fabales</taxon>
        <taxon>Fabaceae</taxon>
        <taxon>Papilionoideae</taxon>
        <taxon>50 kb inversion clade</taxon>
        <taxon>NPAAA clade</taxon>
        <taxon>indigoferoid/millettioid clade</taxon>
        <taxon>Phaseoleae</taxon>
        <taxon>Mucuna</taxon>
    </lineage>
</organism>
<evidence type="ECO:0000313" key="2">
    <source>
        <dbReference type="EMBL" id="RDX82604.1"/>
    </source>
</evidence>
<dbReference type="EMBL" id="QJKJ01007598">
    <property type="protein sequence ID" value="RDX82604.1"/>
    <property type="molecule type" value="Genomic_DNA"/>
</dbReference>
<proteinExistence type="predicted"/>
<accession>A0A371FWA9</accession>
<comment type="caution">
    <text evidence="2">The sequence shown here is derived from an EMBL/GenBank/DDBJ whole genome shotgun (WGS) entry which is preliminary data.</text>
</comment>
<dbReference type="Proteomes" id="UP000257109">
    <property type="component" value="Unassembled WGS sequence"/>
</dbReference>
<evidence type="ECO:0000256" key="1">
    <source>
        <dbReference type="SAM" id="MobiDB-lite"/>
    </source>
</evidence>
<feature type="non-terminal residue" evidence="2">
    <location>
        <position position="1"/>
    </location>
</feature>
<evidence type="ECO:0000313" key="3">
    <source>
        <dbReference type="Proteomes" id="UP000257109"/>
    </source>
</evidence>
<name>A0A371FWA9_MUCPR</name>
<sequence length="89" mass="9974">MDSQRLENKITELTSLVRQLAIGQHHTSPPAKEIKPENAEVVGLIGGHQYGGQPYGSWQYDGQQNGRKQYRPTQGKYSTKRFSSAQSMP</sequence>